<comment type="caution">
    <text evidence="1">The sequence shown here is derived from an EMBL/GenBank/DDBJ whole genome shotgun (WGS) entry which is preliminary data.</text>
</comment>
<gene>
    <name evidence="1" type="ORF">HMPREF1071_02704</name>
</gene>
<accession>I9HPE8</accession>
<dbReference type="RefSeq" id="WP_007480592.1">
    <property type="nucleotide sequence ID" value="NZ_JH724308.1"/>
</dbReference>
<evidence type="ECO:0000313" key="2">
    <source>
        <dbReference type="Proteomes" id="UP000005150"/>
    </source>
</evidence>
<dbReference type="AlphaFoldDB" id="I9HPE8"/>
<dbReference type="EMBL" id="AGXV01000032">
    <property type="protein sequence ID" value="EIY62084.1"/>
    <property type="molecule type" value="Genomic_DNA"/>
</dbReference>
<dbReference type="GeneID" id="93116908"/>
<dbReference type="InterPro" id="IPR029044">
    <property type="entry name" value="Nucleotide-diphossugar_trans"/>
</dbReference>
<name>I9HPE8_9BACE</name>
<evidence type="ECO:0000313" key="1">
    <source>
        <dbReference type="EMBL" id="EIY62084.1"/>
    </source>
</evidence>
<organism evidence="1 2">
    <name type="scientific">Bacteroides salyersiae CL02T12C01</name>
    <dbReference type="NCBI Taxonomy" id="997887"/>
    <lineage>
        <taxon>Bacteria</taxon>
        <taxon>Pseudomonadati</taxon>
        <taxon>Bacteroidota</taxon>
        <taxon>Bacteroidia</taxon>
        <taxon>Bacteroidales</taxon>
        <taxon>Bacteroidaceae</taxon>
        <taxon>Bacteroides</taxon>
    </lineage>
</organism>
<reference evidence="1 2" key="1">
    <citation type="submission" date="2012-02" db="EMBL/GenBank/DDBJ databases">
        <title>The Genome Sequence of Bacteroides salyersiae CL02T12C01.</title>
        <authorList>
            <consortium name="The Broad Institute Genome Sequencing Platform"/>
            <person name="Earl A."/>
            <person name="Ward D."/>
            <person name="Feldgarden M."/>
            <person name="Gevers D."/>
            <person name="Zitomersky N.L."/>
            <person name="Coyne M.J."/>
            <person name="Comstock L.E."/>
            <person name="Young S.K."/>
            <person name="Zeng Q."/>
            <person name="Gargeya S."/>
            <person name="Fitzgerald M."/>
            <person name="Haas B."/>
            <person name="Abouelleil A."/>
            <person name="Alvarado L."/>
            <person name="Arachchi H.M."/>
            <person name="Berlin A."/>
            <person name="Chapman S.B."/>
            <person name="Gearin G."/>
            <person name="Goldberg J."/>
            <person name="Griggs A."/>
            <person name="Gujja S."/>
            <person name="Hansen M."/>
            <person name="Heiman D."/>
            <person name="Howarth C."/>
            <person name="Larimer J."/>
            <person name="Lui A."/>
            <person name="MacDonald P.J.P."/>
            <person name="McCowen C."/>
            <person name="Montmayeur A."/>
            <person name="Murphy C."/>
            <person name="Neiman D."/>
            <person name="Pearson M."/>
            <person name="Priest M."/>
            <person name="Roberts A."/>
            <person name="Saif S."/>
            <person name="Shea T."/>
            <person name="Sisk P."/>
            <person name="Stolte C."/>
            <person name="Sykes S."/>
            <person name="Wortman J."/>
            <person name="Nusbaum C."/>
            <person name="Birren B."/>
        </authorList>
    </citation>
    <scope>NUCLEOTIDE SEQUENCE [LARGE SCALE GENOMIC DNA]</scope>
    <source>
        <strain evidence="1 2">CL02T12C01</strain>
    </source>
</reference>
<dbReference type="OrthoDB" id="9785375at2"/>
<dbReference type="PATRIC" id="fig|997887.3.peg.2811"/>
<dbReference type="HOGENOM" id="CLU_054735_0_0_10"/>
<proteinExistence type="predicted"/>
<dbReference type="Gene3D" id="3.90.550.10">
    <property type="entry name" value="Spore Coat Polysaccharide Biosynthesis Protein SpsA, Chain A"/>
    <property type="match status" value="1"/>
</dbReference>
<dbReference type="Proteomes" id="UP000005150">
    <property type="component" value="Unassembled WGS sequence"/>
</dbReference>
<keyword evidence="2" id="KW-1185">Reference proteome</keyword>
<protein>
    <submittedName>
        <fullName evidence="1">Uncharacterized protein</fullName>
    </submittedName>
</protein>
<dbReference type="SUPFAM" id="SSF53448">
    <property type="entry name" value="Nucleotide-diphospho-sugar transferases"/>
    <property type="match status" value="1"/>
</dbReference>
<sequence length="305" mass="36624">MVETPVLFVTFVRPDYARQTWEGIKATKPKTLYFYSNKGRAEKEGEVERNNEIRSYINEIDWDCDLHIFFREECVNVYDSLRGAIDWLFDNEERGIILEEDCVPTKAFFSFVDQMIEKFKEDKRVWCISGDNIIKQNPSGYDYMFSHLHAMYGWASWRDRWRMVNWDHLYIKETIDEHIYYRLFKTKEQAKAKEKALSNMEDMLYRTKCWDYIFGLCMDQYHALTVQPKEHLVKNIGVTGQHHTKAKVSQYNCEPNPSAEEYVIAKEPPFVFADFEHDYLTYCQLLRKPSFFKRVKNRLSSLFER</sequence>